<name>A0A1B6JXW7_9HEMI</name>
<dbReference type="SUPFAM" id="SSF56219">
    <property type="entry name" value="DNase I-like"/>
    <property type="match status" value="1"/>
</dbReference>
<accession>A0A1B6JXW7</accession>
<protein>
    <recommendedName>
        <fullName evidence="1">Reverse transcriptase domain-containing protein</fullName>
    </recommendedName>
</protein>
<proteinExistence type="predicted"/>
<dbReference type="PROSITE" id="PS50878">
    <property type="entry name" value="RT_POL"/>
    <property type="match status" value="1"/>
</dbReference>
<evidence type="ECO:0000259" key="1">
    <source>
        <dbReference type="PROSITE" id="PS50878"/>
    </source>
</evidence>
<organism evidence="3">
    <name type="scientific">Homalodisca liturata</name>
    <dbReference type="NCBI Taxonomy" id="320908"/>
    <lineage>
        <taxon>Eukaryota</taxon>
        <taxon>Metazoa</taxon>
        <taxon>Ecdysozoa</taxon>
        <taxon>Arthropoda</taxon>
        <taxon>Hexapoda</taxon>
        <taxon>Insecta</taxon>
        <taxon>Pterygota</taxon>
        <taxon>Neoptera</taxon>
        <taxon>Paraneoptera</taxon>
        <taxon>Hemiptera</taxon>
        <taxon>Auchenorrhyncha</taxon>
        <taxon>Membracoidea</taxon>
        <taxon>Cicadellidae</taxon>
        <taxon>Cicadellinae</taxon>
        <taxon>Proconiini</taxon>
        <taxon>Homalodisca</taxon>
    </lineage>
</organism>
<feature type="domain" description="Reverse transcriptase" evidence="1">
    <location>
        <begin position="522"/>
        <end position="807"/>
    </location>
</feature>
<dbReference type="CDD" id="cd01650">
    <property type="entry name" value="RT_nLTR_like"/>
    <property type="match status" value="1"/>
</dbReference>
<reference evidence="3" key="1">
    <citation type="submission" date="2015-11" db="EMBL/GenBank/DDBJ databases">
        <title>De novo transcriptome assembly of four potential Pierce s Disease insect vectors from Arizona vineyards.</title>
        <authorList>
            <person name="Tassone E.E."/>
        </authorList>
    </citation>
    <scope>NUCLEOTIDE SEQUENCE</scope>
</reference>
<dbReference type="PANTHER" id="PTHR47510">
    <property type="entry name" value="REVERSE TRANSCRIPTASE DOMAIN-CONTAINING PROTEIN"/>
    <property type="match status" value="1"/>
</dbReference>
<dbReference type="Gene3D" id="3.60.10.10">
    <property type="entry name" value="Endonuclease/exonuclease/phosphatase"/>
    <property type="match status" value="1"/>
</dbReference>
<sequence>MDRDVTNLEDQINCRTFDDIMCFEKYCVEGNMGNGFLTLHVNIRSLKQNWDQFLGYFGGLLNKLDVVILTEVNIKYDLIELFKLENFVSLCSLREARKGGGIMLFVKDNLSFEQVKINVNCCEGILVNVRKNELELNLNILALYRPPTKNMSVCTSFLTDLENVIREKVNEKNLLVIGDVNIDLTDLEFKIVQNYKNLMAENGLVSYINGFTREEVLGNRLVRSCLDHVYLRADKVTAEAFLLKLKLADHYTCLINVQPDSGSFPHNKSLSTYHRIDKKILKEVLFECDWTVPYGNSHDTNFLCNYLINNFSKAYEKCTDTLVKTGKNKRHKKPWITGNIIKMMRNRDKLFKKLRQDINNLFIKNEYRKIRNSINKELLRRKRQYYFEVLNKCKKNIKDVWTKINCIMGRQKKKSVDDTINNFFINGRGLKEYEVCQGFVDIFTKEVDKVVHDCDIIVLDEQNENVRTNLTSFYIPKASSGKVIKIINEMKKKSPGIDNIRIQDIIECESVASPLITKMINTSIKSGRFPDKLKTAIVRPIYKGDDHKEFKNYRPISILSVLDKIIERYVGDYLTKYLTENKIITLSQYAYQRGKGTNELLSDFSDFANNTLNEKKHILMTFVDFSKAFDSLKHCKILKVLEKNGINGNLKDWFRSYLENRKLVVKINDTYSRRAILNSGVPQGSILGPILYLLYVNEIPNLMKYAKVYMYADDTALVVAHENVLEAERQLQHDFTRLTVWCHDYGLVMNGKKSKVMHIHSPRVSSVQANIKLHTYSCLHDCLYIDNVCSCDVLEQVVNFCYLGVTIDKHLKWDFHINKICQRLRLCLGKFYYLKQYLPYNTLHLIYTSLCESIIRYGIRSWGSAVDTRLLQVEDLQRRILKIILPDHMRHCIREEITVFHITQTLPVKKLFFFINYVDFYFSLEYKTINIHKYFSRKRWYVVPRINNGYGKRTRQRLIPTLFNRLPEDLQNCNTYKQVKVKIGQFLMLKNIHI</sequence>
<dbReference type="EMBL" id="GECU01003963">
    <property type="protein sequence ID" value="JAT03744.1"/>
    <property type="molecule type" value="Transcribed_RNA"/>
</dbReference>
<evidence type="ECO:0000313" key="3">
    <source>
        <dbReference type="EMBL" id="JAT03744.1"/>
    </source>
</evidence>
<dbReference type="EMBL" id="GECU01012182">
    <property type="protein sequence ID" value="JAS95524.1"/>
    <property type="molecule type" value="Transcribed_RNA"/>
</dbReference>
<evidence type="ECO:0000313" key="2">
    <source>
        <dbReference type="EMBL" id="JAS95524.1"/>
    </source>
</evidence>
<dbReference type="InterPro" id="IPR000477">
    <property type="entry name" value="RT_dom"/>
</dbReference>
<dbReference type="InterPro" id="IPR036691">
    <property type="entry name" value="Endo/exonu/phosph_ase_sf"/>
</dbReference>
<dbReference type="SUPFAM" id="SSF56672">
    <property type="entry name" value="DNA/RNA polymerases"/>
    <property type="match status" value="1"/>
</dbReference>
<dbReference type="AlphaFoldDB" id="A0A1B6JXW7"/>
<dbReference type="PANTHER" id="PTHR47510:SF3">
    <property type="entry name" value="ENDO_EXONUCLEASE_PHOSPHATASE DOMAIN-CONTAINING PROTEIN"/>
    <property type="match status" value="1"/>
</dbReference>
<dbReference type="GO" id="GO:0071897">
    <property type="term" value="P:DNA biosynthetic process"/>
    <property type="evidence" value="ECO:0007669"/>
    <property type="project" value="UniProtKB-ARBA"/>
</dbReference>
<dbReference type="InterPro" id="IPR043502">
    <property type="entry name" value="DNA/RNA_pol_sf"/>
</dbReference>
<gene>
    <name evidence="2" type="ORF">g.46121</name>
    <name evidence="3" type="ORF">g.46122</name>
</gene>
<dbReference type="Pfam" id="PF00078">
    <property type="entry name" value="RVT_1"/>
    <property type="match status" value="1"/>
</dbReference>